<dbReference type="GO" id="GO:0005262">
    <property type="term" value="F:calcium channel activity"/>
    <property type="evidence" value="ECO:0007669"/>
    <property type="project" value="TreeGrafter"/>
</dbReference>
<dbReference type="Gene3D" id="1.20.1420.30">
    <property type="entry name" value="NCX, central ion-binding region"/>
    <property type="match status" value="1"/>
</dbReference>
<dbReference type="PANTHER" id="PTHR10846">
    <property type="entry name" value="SODIUM/POTASSIUM/CALCIUM EXCHANGER"/>
    <property type="match status" value="1"/>
</dbReference>
<evidence type="ECO:0000259" key="6">
    <source>
        <dbReference type="Pfam" id="PF01699"/>
    </source>
</evidence>
<dbReference type="GO" id="GO:0008273">
    <property type="term" value="F:calcium, potassium:sodium antiporter activity"/>
    <property type="evidence" value="ECO:0007669"/>
    <property type="project" value="TreeGrafter"/>
</dbReference>
<organism evidence="7">
    <name type="scientific">marine metagenome</name>
    <dbReference type="NCBI Taxonomy" id="408172"/>
    <lineage>
        <taxon>unclassified sequences</taxon>
        <taxon>metagenomes</taxon>
        <taxon>ecological metagenomes</taxon>
    </lineage>
</organism>
<feature type="domain" description="Sodium/calcium exchanger membrane region" evidence="6">
    <location>
        <begin position="1"/>
        <end position="111"/>
    </location>
</feature>
<protein>
    <recommendedName>
        <fullName evidence="6">Sodium/calcium exchanger membrane region domain-containing protein</fullName>
    </recommendedName>
</protein>
<keyword evidence="2 5" id="KW-0812">Transmembrane</keyword>
<feature type="transmembrane region" description="Helical" evidence="5">
    <location>
        <begin position="204"/>
        <end position="227"/>
    </location>
</feature>
<feature type="non-terminal residue" evidence="7">
    <location>
        <position position="1"/>
    </location>
</feature>
<keyword evidence="4 5" id="KW-0472">Membrane</keyword>
<evidence type="ECO:0000313" key="7">
    <source>
        <dbReference type="EMBL" id="SVA25724.1"/>
    </source>
</evidence>
<evidence type="ECO:0000256" key="5">
    <source>
        <dbReference type="SAM" id="Phobius"/>
    </source>
</evidence>
<dbReference type="InterPro" id="IPR044880">
    <property type="entry name" value="NCX_ion-bd_dom_sf"/>
</dbReference>
<dbReference type="Pfam" id="PF01699">
    <property type="entry name" value="Na_Ca_ex"/>
    <property type="match status" value="2"/>
</dbReference>
<feature type="transmembrane region" description="Helical" evidence="5">
    <location>
        <begin position="93"/>
        <end position="111"/>
    </location>
</feature>
<keyword evidence="3 5" id="KW-1133">Transmembrane helix</keyword>
<dbReference type="NCBIfam" id="TIGR00367">
    <property type="entry name" value="calcium/sodium antiporter"/>
    <property type="match status" value="1"/>
</dbReference>
<feature type="domain" description="Sodium/calcium exchanger membrane region" evidence="6">
    <location>
        <begin position="142"/>
        <end position="229"/>
    </location>
</feature>
<feature type="transmembrane region" description="Helical" evidence="5">
    <location>
        <begin position="40"/>
        <end position="60"/>
    </location>
</feature>
<gene>
    <name evidence="7" type="ORF">METZ01_LOCUS78578</name>
</gene>
<proteinExistence type="predicted"/>
<dbReference type="InterPro" id="IPR004481">
    <property type="entry name" value="K/Na/Ca-exchanger"/>
</dbReference>
<dbReference type="EMBL" id="UINC01006141">
    <property type="protein sequence ID" value="SVA25724.1"/>
    <property type="molecule type" value="Genomic_DNA"/>
</dbReference>
<feature type="non-terminal residue" evidence="7">
    <location>
        <position position="232"/>
    </location>
</feature>
<dbReference type="PANTHER" id="PTHR10846:SF8">
    <property type="entry name" value="INNER MEMBRANE PROTEIN YRBG"/>
    <property type="match status" value="1"/>
</dbReference>
<feature type="transmembrane region" description="Helical" evidence="5">
    <location>
        <begin position="137"/>
        <end position="158"/>
    </location>
</feature>
<evidence type="ECO:0000256" key="1">
    <source>
        <dbReference type="ARBA" id="ARBA00004141"/>
    </source>
</evidence>
<sequence>VSPIVVGLTVVSMGTSAPELVISIVASLQGNPDLAVGNVMGSNLANIGLVLGVSAILRPLHVSTKVVMREVVVMVVITALLLPLILDSQIGRLEGSLLVTMLVFYLTYVVWKSKKDDPEAPHVEQHEEAGDLSSRMILRHSALTVVGVLGLVLGALAIRESAVALAEAMGISELVIGLTLVSIGTSLPELATCAVAALRDEADIAVGNILGSNIFNITFVLGVTSILSPLGF</sequence>
<feature type="transmembrane region" description="Helical" evidence="5">
    <location>
        <begin position="6"/>
        <end position="28"/>
    </location>
</feature>
<evidence type="ECO:0000256" key="2">
    <source>
        <dbReference type="ARBA" id="ARBA00022692"/>
    </source>
</evidence>
<dbReference type="GO" id="GO:0006874">
    <property type="term" value="P:intracellular calcium ion homeostasis"/>
    <property type="evidence" value="ECO:0007669"/>
    <property type="project" value="TreeGrafter"/>
</dbReference>
<dbReference type="InterPro" id="IPR004837">
    <property type="entry name" value="NaCa_Exmemb"/>
</dbReference>
<feature type="transmembrane region" description="Helical" evidence="5">
    <location>
        <begin position="66"/>
        <end position="86"/>
    </location>
</feature>
<comment type="subcellular location">
    <subcellularLocation>
        <location evidence="1">Membrane</location>
        <topology evidence="1">Multi-pass membrane protein</topology>
    </subcellularLocation>
</comment>
<dbReference type="GO" id="GO:0005886">
    <property type="term" value="C:plasma membrane"/>
    <property type="evidence" value="ECO:0007669"/>
    <property type="project" value="TreeGrafter"/>
</dbReference>
<feature type="transmembrane region" description="Helical" evidence="5">
    <location>
        <begin position="170"/>
        <end position="198"/>
    </location>
</feature>
<evidence type="ECO:0000256" key="3">
    <source>
        <dbReference type="ARBA" id="ARBA00022989"/>
    </source>
</evidence>
<evidence type="ECO:0000256" key="4">
    <source>
        <dbReference type="ARBA" id="ARBA00023136"/>
    </source>
</evidence>
<name>A0A381UCN8_9ZZZZ</name>
<reference evidence="7" key="1">
    <citation type="submission" date="2018-05" db="EMBL/GenBank/DDBJ databases">
        <authorList>
            <person name="Lanie J.A."/>
            <person name="Ng W.-L."/>
            <person name="Kazmierczak K.M."/>
            <person name="Andrzejewski T.M."/>
            <person name="Davidsen T.M."/>
            <person name="Wayne K.J."/>
            <person name="Tettelin H."/>
            <person name="Glass J.I."/>
            <person name="Rusch D."/>
            <person name="Podicherti R."/>
            <person name="Tsui H.-C.T."/>
            <person name="Winkler M.E."/>
        </authorList>
    </citation>
    <scope>NUCLEOTIDE SEQUENCE</scope>
</reference>
<accession>A0A381UCN8</accession>
<dbReference type="AlphaFoldDB" id="A0A381UCN8"/>